<comment type="caution">
    <text evidence="2">The sequence shown here is derived from an EMBL/GenBank/DDBJ whole genome shotgun (WGS) entry which is preliminary data.</text>
</comment>
<keyword evidence="1" id="KW-0472">Membrane</keyword>
<dbReference type="EMBL" id="BARV01044777">
    <property type="protein sequence ID" value="GAI63167.1"/>
    <property type="molecule type" value="Genomic_DNA"/>
</dbReference>
<feature type="non-terminal residue" evidence="2">
    <location>
        <position position="74"/>
    </location>
</feature>
<reference evidence="2" key="1">
    <citation type="journal article" date="2014" name="Front. Microbiol.">
        <title>High frequency of phylogenetically diverse reductive dehalogenase-homologous genes in deep subseafloor sedimentary metagenomes.</title>
        <authorList>
            <person name="Kawai M."/>
            <person name="Futagami T."/>
            <person name="Toyoda A."/>
            <person name="Takaki Y."/>
            <person name="Nishi S."/>
            <person name="Hori S."/>
            <person name="Arai W."/>
            <person name="Tsubouchi T."/>
            <person name="Morono Y."/>
            <person name="Uchiyama I."/>
            <person name="Ito T."/>
            <person name="Fujiyama A."/>
            <person name="Inagaki F."/>
            <person name="Takami H."/>
        </authorList>
    </citation>
    <scope>NUCLEOTIDE SEQUENCE</scope>
    <source>
        <strain evidence="2">Expedition CK06-06</strain>
    </source>
</reference>
<evidence type="ECO:0000313" key="2">
    <source>
        <dbReference type="EMBL" id="GAI63167.1"/>
    </source>
</evidence>
<keyword evidence="1" id="KW-1133">Transmembrane helix</keyword>
<accession>X1Q3T3</accession>
<sequence length="74" mass="8922">KKEPSAFTDVEREDVQKREFLIYSNLIILYFIGRLMKKRYGQYSQEVAKRMLNQKLEGRIKKIFNYIVAVLKFS</sequence>
<protein>
    <submittedName>
        <fullName evidence="2">Uncharacterized protein</fullName>
    </submittedName>
</protein>
<dbReference type="AlphaFoldDB" id="X1Q3T3"/>
<gene>
    <name evidence="2" type="ORF">S06H3_66033</name>
</gene>
<proteinExistence type="predicted"/>
<evidence type="ECO:0000256" key="1">
    <source>
        <dbReference type="SAM" id="Phobius"/>
    </source>
</evidence>
<name>X1Q3T3_9ZZZZ</name>
<feature type="transmembrane region" description="Helical" evidence="1">
    <location>
        <begin position="20"/>
        <end position="36"/>
    </location>
</feature>
<organism evidence="2">
    <name type="scientific">marine sediment metagenome</name>
    <dbReference type="NCBI Taxonomy" id="412755"/>
    <lineage>
        <taxon>unclassified sequences</taxon>
        <taxon>metagenomes</taxon>
        <taxon>ecological metagenomes</taxon>
    </lineage>
</organism>
<keyword evidence="1" id="KW-0812">Transmembrane</keyword>
<feature type="non-terminal residue" evidence="2">
    <location>
        <position position="1"/>
    </location>
</feature>